<keyword evidence="1" id="KW-0812">Transmembrane</keyword>
<proteinExistence type="predicted"/>
<feature type="transmembrane region" description="Helical" evidence="1">
    <location>
        <begin position="92"/>
        <end position="113"/>
    </location>
</feature>
<keyword evidence="1" id="KW-1133">Transmembrane helix</keyword>
<comment type="caution">
    <text evidence="2">The sequence shown here is derived from an EMBL/GenBank/DDBJ whole genome shotgun (WGS) entry which is preliminary data.</text>
</comment>
<dbReference type="OrthoDB" id="10004460at2"/>
<dbReference type="EMBL" id="SDPW01000001">
    <property type="protein sequence ID" value="RXZ54471.1"/>
    <property type="molecule type" value="Genomic_DNA"/>
</dbReference>
<evidence type="ECO:0000313" key="3">
    <source>
        <dbReference type="Proteomes" id="UP000293345"/>
    </source>
</evidence>
<evidence type="ECO:0000256" key="1">
    <source>
        <dbReference type="SAM" id="Phobius"/>
    </source>
</evidence>
<protein>
    <submittedName>
        <fullName evidence="2">Uncharacterized protein</fullName>
    </submittedName>
</protein>
<dbReference type="AlphaFoldDB" id="A0A4Q2K352"/>
<dbReference type="Proteomes" id="UP000293345">
    <property type="component" value="Unassembled WGS sequence"/>
</dbReference>
<gene>
    <name evidence="2" type="ORF">ET524_08265</name>
</gene>
<organism evidence="2 3">
    <name type="scientific">Senegalimassilia faecalis</name>
    <dbReference type="NCBI Taxonomy" id="2509433"/>
    <lineage>
        <taxon>Bacteria</taxon>
        <taxon>Bacillati</taxon>
        <taxon>Actinomycetota</taxon>
        <taxon>Coriobacteriia</taxon>
        <taxon>Coriobacteriales</taxon>
        <taxon>Coriobacteriaceae</taxon>
        <taxon>Senegalimassilia</taxon>
    </lineage>
</organism>
<reference evidence="2 3" key="1">
    <citation type="submission" date="2019-01" db="EMBL/GenBank/DDBJ databases">
        <title>Senegalimassilia sp. nov. KGMB04484 isolated human feces.</title>
        <authorList>
            <person name="Han K.-I."/>
            <person name="Kim J.-S."/>
            <person name="Lee K.C."/>
            <person name="Suh M.K."/>
            <person name="Eom M.K."/>
            <person name="Lee J.H."/>
            <person name="Park S.-H."/>
            <person name="Kang S.W."/>
            <person name="Park J.-E."/>
            <person name="Oh B.S."/>
            <person name="Yu S.Y."/>
            <person name="Choi S.-H."/>
            <person name="Lee D.H."/>
            <person name="Yoon H."/>
            <person name="Kim B.-Y."/>
            <person name="Lee J.H."/>
            <person name="Lee J.-S."/>
        </authorList>
    </citation>
    <scope>NUCLEOTIDE SEQUENCE [LARGE SCALE GENOMIC DNA]</scope>
    <source>
        <strain evidence="2 3">KGMB04484</strain>
    </source>
</reference>
<accession>A0A4Q2K352</accession>
<keyword evidence="1" id="KW-0472">Membrane</keyword>
<name>A0A4Q2K352_9ACTN</name>
<evidence type="ECO:0000313" key="2">
    <source>
        <dbReference type="EMBL" id="RXZ54471.1"/>
    </source>
</evidence>
<dbReference type="RefSeq" id="WP_129424873.1">
    <property type="nucleotide sequence ID" value="NZ_SDPW01000001.1"/>
</dbReference>
<sequence length="120" mass="11867">MAFPRHPIIDVTPIDAARGAAQTAGATAHTAAEAFTPPTFGKQKQAVDNEPLHTTFVDGFGNPVSEKGGGRISGAVQTVAGVAVMAVGVPMLILPGPGVLAIGAGAAIAAGGVKKMRNGK</sequence>
<keyword evidence="3" id="KW-1185">Reference proteome</keyword>